<evidence type="ECO:0000313" key="3">
    <source>
        <dbReference type="EMBL" id="CAD6262143.1"/>
    </source>
</evidence>
<organism evidence="3 4">
    <name type="scientific">Miscanthus lutarioriparius</name>
    <dbReference type="NCBI Taxonomy" id="422564"/>
    <lineage>
        <taxon>Eukaryota</taxon>
        <taxon>Viridiplantae</taxon>
        <taxon>Streptophyta</taxon>
        <taxon>Embryophyta</taxon>
        <taxon>Tracheophyta</taxon>
        <taxon>Spermatophyta</taxon>
        <taxon>Magnoliopsida</taxon>
        <taxon>Liliopsida</taxon>
        <taxon>Poales</taxon>
        <taxon>Poaceae</taxon>
        <taxon>PACMAD clade</taxon>
        <taxon>Panicoideae</taxon>
        <taxon>Andropogonodae</taxon>
        <taxon>Andropogoneae</taxon>
        <taxon>Saccharinae</taxon>
        <taxon>Miscanthus</taxon>
    </lineage>
</organism>
<feature type="domain" description="Thioredoxin" evidence="2">
    <location>
        <begin position="4"/>
        <end position="64"/>
    </location>
</feature>
<dbReference type="CDD" id="cd02947">
    <property type="entry name" value="TRX_family"/>
    <property type="match status" value="1"/>
</dbReference>
<name>A0A811QYK6_9POAL</name>
<accession>A0A811QYK6</accession>
<sequence>MNYKFEALAQTHPEVLFLYVDVDDVQSVSSKYGVKAMPTFFLIKNKEVVRKIVGANPDEVKKLVDASAEPFDTPQIVVE</sequence>
<dbReference type="AlphaFoldDB" id="A0A811QYK6"/>
<dbReference type="InterPro" id="IPR036249">
    <property type="entry name" value="Thioredoxin-like_sf"/>
</dbReference>
<dbReference type="Proteomes" id="UP000604825">
    <property type="component" value="Unassembled WGS sequence"/>
</dbReference>
<dbReference type="EMBL" id="CAJGYO010000012">
    <property type="protein sequence ID" value="CAD6262143.1"/>
    <property type="molecule type" value="Genomic_DNA"/>
</dbReference>
<protein>
    <recommendedName>
        <fullName evidence="2">Thioredoxin domain-containing protein</fullName>
    </recommendedName>
</protein>
<gene>
    <name evidence="3" type="ORF">NCGR_LOCUS45521</name>
</gene>
<dbReference type="OrthoDB" id="10263751at2759"/>
<comment type="caution">
    <text evidence="3">The sequence shown here is derived from an EMBL/GenBank/DDBJ whole genome shotgun (WGS) entry which is preliminary data.</text>
</comment>
<keyword evidence="1" id="KW-1015">Disulfide bond</keyword>
<reference evidence="3" key="1">
    <citation type="submission" date="2020-10" db="EMBL/GenBank/DDBJ databases">
        <authorList>
            <person name="Han B."/>
            <person name="Lu T."/>
            <person name="Zhao Q."/>
            <person name="Huang X."/>
            <person name="Zhao Y."/>
        </authorList>
    </citation>
    <scope>NUCLEOTIDE SEQUENCE</scope>
</reference>
<dbReference type="Pfam" id="PF00085">
    <property type="entry name" value="Thioredoxin"/>
    <property type="match status" value="1"/>
</dbReference>
<proteinExistence type="predicted"/>
<dbReference type="PANTHER" id="PTHR46115">
    <property type="entry name" value="THIOREDOXIN-LIKE PROTEIN 1"/>
    <property type="match status" value="1"/>
</dbReference>
<evidence type="ECO:0000259" key="2">
    <source>
        <dbReference type="Pfam" id="PF00085"/>
    </source>
</evidence>
<keyword evidence="4" id="KW-1185">Reference proteome</keyword>
<dbReference type="Gene3D" id="3.40.30.10">
    <property type="entry name" value="Glutaredoxin"/>
    <property type="match status" value="1"/>
</dbReference>
<evidence type="ECO:0000256" key="1">
    <source>
        <dbReference type="ARBA" id="ARBA00023157"/>
    </source>
</evidence>
<evidence type="ECO:0000313" key="4">
    <source>
        <dbReference type="Proteomes" id="UP000604825"/>
    </source>
</evidence>
<dbReference type="InterPro" id="IPR013766">
    <property type="entry name" value="Thioredoxin_domain"/>
</dbReference>
<dbReference type="SUPFAM" id="SSF52833">
    <property type="entry name" value="Thioredoxin-like"/>
    <property type="match status" value="1"/>
</dbReference>